<organism evidence="2">
    <name type="scientific">Selaginella moellendorffii</name>
    <name type="common">Spikemoss</name>
    <dbReference type="NCBI Taxonomy" id="88036"/>
    <lineage>
        <taxon>Eukaryota</taxon>
        <taxon>Viridiplantae</taxon>
        <taxon>Streptophyta</taxon>
        <taxon>Embryophyta</taxon>
        <taxon>Tracheophyta</taxon>
        <taxon>Lycopodiopsida</taxon>
        <taxon>Selaginellales</taxon>
        <taxon>Selaginellaceae</taxon>
        <taxon>Selaginella</taxon>
    </lineage>
</organism>
<sequence length="156" mass="17224">METNSRTRSLERKYASTLYCELSGTGIYVRTHVKVGDSYRRTSAGTMDLDDRNGLLEDMEEEKVDGLPSNFSNSGCGLDVDSDNDALPELGASYVGYHNQVCPYRYGDYFRPPHVSTNLFQPMEQELGIMLAVGGKDIKDILGPFLLATLQALGTV</sequence>
<evidence type="ECO:0000313" key="2">
    <source>
        <dbReference type="Proteomes" id="UP000001514"/>
    </source>
</evidence>
<dbReference type="AlphaFoldDB" id="D8R5W9"/>
<dbReference type="HOGENOM" id="CLU_1689732_0_0_1"/>
<protein>
    <submittedName>
        <fullName evidence="1">Uncharacterized protein</fullName>
    </submittedName>
</protein>
<dbReference type="Gramene" id="EFJ32558">
    <property type="protein sequence ID" value="EFJ32558"/>
    <property type="gene ID" value="SELMODRAFT_407526"/>
</dbReference>
<proteinExistence type="predicted"/>
<name>D8R5W9_SELML</name>
<gene>
    <name evidence="1" type="ORF">SELMODRAFT_407526</name>
</gene>
<reference evidence="1 2" key="1">
    <citation type="journal article" date="2011" name="Science">
        <title>The Selaginella genome identifies genetic changes associated with the evolution of vascular plants.</title>
        <authorList>
            <person name="Banks J.A."/>
            <person name="Nishiyama T."/>
            <person name="Hasebe M."/>
            <person name="Bowman J.L."/>
            <person name="Gribskov M."/>
            <person name="dePamphilis C."/>
            <person name="Albert V.A."/>
            <person name="Aono N."/>
            <person name="Aoyama T."/>
            <person name="Ambrose B.A."/>
            <person name="Ashton N.W."/>
            <person name="Axtell M.J."/>
            <person name="Barker E."/>
            <person name="Barker M.S."/>
            <person name="Bennetzen J.L."/>
            <person name="Bonawitz N.D."/>
            <person name="Chapple C."/>
            <person name="Cheng C."/>
            <person name="Correa L.G."/>
            <person name="Dacre M."/>
            <person name="DeBarry J."/>
            <person name="Dreyer I."/>
            <person name="Elias M."/>
            <person name="Engstrom E.M."/>
            <person name="Estelle M."/>
            <person name="Feng L."/>
            <person name="Finet C."/>
            <person name="Floyd S.K."/>
            <person name="Frommer W.B."/>
            <person name="Fujita T."/>
            <person name="Gramzow L."/>
            <person name="Gutensohn M."/>
            <person name="Harholt J."/>
            <person name="Hattori M."/>
            <person name="Heyl A."/>
            <person name="Hirai T."/>
            <person name="Hiwatashi Y."/>
            <person name="Ishikawa M."/>
            <person name="Iwata M."/>
            <person name="Karol K.G."/>
            <person name="Koehler B."/>
            <person name="Kolukisaoglu U."/>
            <person name="Kubo M."/>
            <person name="Kurata T."/>
            <person name="Lalonde S."/>
            <person name="Li K."/>
            <person name="Li Y."/>
            <person name="Litt A."/>
            <person name="Lyons E."/>
            <person name="Manning G."/>
            <person name="Maruyama T."/>
            <person name="Michael T.P."/>
            <person name="Mikami K."/>
            <person name="Miyazaki S."/>
            <person name="Morinaga S."/>
            <person name="Murata T."/>
            <person name="Mueller-Roeber B."/>
            <person name="Nelson D.R."/>
            <person name="Obara M."/>
            <person name="Oguri Y."/>
            <person name="Olmstead R.G."/>
            <person name="Onodera N."/>
            <person name="Petersen B.L."/>
            <person name="Pils B."/>
            <person name="Prigge M."/>
            <person name="Rensing S.A."/>
            <person name="Riano-Pachon D.M."/>
            <person name="Roberts A.W."/>
            <person name="Sato Y."/>
            <person name="Scheller H.V."/>
            <person name="Schulz B."/>
            <person name="Schulz C."/>
            <person name="Shakirov E.V."/>
            <person name="Shibagaki N."/>
            <person name="Shinohara N."/>
            <person name="Shippen D.E."/>
            <person name="Soerensen I."/>
            <person name="Sotooka R."/>
            <person name="Sugimoto N."/>
            <person name="Sugita M."/>
            <person name="Sumikawa N."/>
            <person name="Tanurdzic M."/>
            <person name="Theissen G."/>
            <person name="Ulvskov P."/>
            <person name="Wakazuki S."/>
            <person name="Weng J.K."/>
            <person name="Willats W.W."/>
            <person name="Wipf D."/>
            <person name="Wolf P.G."/>
            <person name="Yang L."/>
            <person name="Zimmer A.D."/>
            <person name="Zhu Q."/>
            <person name="Mitros T."/>
            <person name="Hellsten U."/>
            <person name="Loque D."/>
            <person name="Otillar R."/>
            <person name="Salamov A."/>
            <person name="Schmutz J."/>
            <person name="Shapiro H."/>
            <person name="Lindquist E."/>
            <person name="Lucas S."/>
            <person name="Rokhsar D."/>
            <person name="Grigoriev I.V."/>
        </authorList>
    </citation>
    <scope>NUCLEOTIDE SEQUENCE [LARGE SCALE GENOMIC DNA]</scope>
</reference>
<dbReference type="EMBL" id="GL377572">
    <property type="protein sequence ID" value="EFJ32558.1"/>
    <property type="molecule type" value="Genomic_DNA"/>
</dbReference>
<dbReference type="KEGG" id="smo:SELMODRAFT_407526"/>
<accession>D8R5W9</accession>
<evidence type="ECO:0000313" key="1">
    <source>
        <dbReference type="EMBL" id="EFJ32558.1"/>
    </source>
</evidence>
<keyword evidence="2" id="KW-1185">Reference proteome</keyword>
<dbReference type="Proteomes" id="UP000001514">
    <property type="component" value="Unassembled WGS sequence"/>
</dbReference>
<dbReference type="InParanoid" id="D8R5W9"/>